<dbReference type="GO" id="GO:0005634">
    <property type="term" value="C:nucleus"/>
    <property type="evidence" value="ECO:0007669"/>
    <property type="project" value="TreeGrafter"/>
</dbReference>
<dbReference type="GO" id="GO:0050852">
    <property type="term" value="P:T cell receptor signaling pathway"/>
    <property type="evidence" value="ECO:0007669"/>
    <property type="project" value="TreeGrafter"/>
</dbReference>
<dbReference type="Pfam" id="PF12736">
    <property type="entry name" value="CABIT"/>
    <property type="match status" value="2"/>
</dbReference>
<dbReference type="Proteomes" id="UP000515126">
    <property type="component" value="Chromosome 17"/>
</dbReference>
<evidence type="ECO:0000313" key="3">
    <source>
        <dbReference type="Proteomes" id="UP000515126"/>
    </source>
</evidence>
<dbReference type="RefSeq" id="XP_021041389.1">
    <property type="nucleotide sequence ID" value="XM_021185730.1"/>
</dbReference>
<comment type="similarity">
    <text evidence="1">Belongs to the themis family.</text>
</comment>
<dbReference type="GeneID" id="110312178"/>
<dbReference type="PANTHER" id="PTHR15215">
    <property type="entry name" value="CABIT DOMAIN-CONTAINING PROTEIN"/>
    <property type="match status" value="1"/>
</dbReference>
<sequence length="569" mass="64714">MEQTWDSYISSLNQNSLPRQVEVTQGRYSGSLENLSFSKGDIITVVDLEPVYVRAEVKDGDQVLDVVTIPLRYEGNFQLMADPVSFETVADLIRSVRLPRSPVAHRSPPRFQNSIPISADNLPMKLRKGETLSLIGFKERQGRRLLQCEVLRKKPPLTVLLPMDCRGHFLECQDDRFYSIDTIVKWKMLAGRKRRVRVQARHHPRLLGPLVPEHFRGHLVLYPCFSVTANLLGETRVNIPSDLDISVIEIASLDRKPRTTMRQIYSMEESKFPVRVKIMNAVQSENKEYRKPLKCGQLLTILKAEEVKKFVATEISQGKKGKCFLVPYTYQGLVLRRGRYFYAVSDVAAAMKHGQLCFQASRDYTSYLGSFASFRANECFLALKKSVVSAEIHGGLHRVEVLKCLNIATKAHVKLPLFAVGEFLELFDGARPGTLQELCQVTRLPCHIRVASPDPSMSVDPLYGTKELRIENVITEQCLIAKDEPTLEDIISSADMYREWPEATFEIPIEKISCEVLVVEERSWIADVRKERCRPLQSIQEVTKESLAFSNCLVIRRPPPPAPKPRSLF</sequence>
<dbReference type="PANTHER" id="PTHR15215:SF3">
    <property type="entry name" value="PROTEIN THEMIS3"/>
    <property type="match status" value="1"/>
</dbReference>
<dbReference type="AlphaFoldDB" id="A0A6P5R8U5"/>
<organism evidence="3 4">
    <name type="scientific">Mus caroli</name>
    <name type="common">Ryukyu mouse</name>
    <name type="synonym">Ricefield mouse</name>
    <dbReference type="NCBI Taxonomy" id="10089"/>
    <lineage>
        <taxon>Eukaryota</taxon>
        <taxon>Metazoa</taxon>
        <taxon>Chordata</taxon>
        <taxon>Craniata</taxon>
        <taxon>Vertebrata</taxon>
        <taxon>Euteleostomi</taxon>
        <taxon>Mammalia</taxon>
        <taxon>Eutheria</taxon>
        <taxon>Euarchontoglires</taxon>
        <taxon>Glires</taxon>
        <taxon>Rodentia</taxon>
        <taxon>Myomorpha</taxon>
        <taxon>Muroidea</taxon>
        <taxon>Muridae</taxon>
        <taxon>Murinae</taxon>
        <taxon>Mus</taxon>
        <taxon>Mus</taxon>
    </lineage>
</organism>
<reference evidence="4" key="1">
    <citation type="submission" date="2025-08" db="UniProtKB">
        <authorList>
            <consortium name="RefSeq"/>
        </authorList>
    </citation>
    <scope>IDENTIFICATION</scope>
</reference>
<dbReference type="KEGG" id="mcal:110312178"/>
<evidence type="ECO:0000313" key="4">
    <source>
        <dbReference type="RefSeq" id="XP_021041389.1"/>
    </source>
</evidence>
<gene>
    <name evidence="4" type="primary">LOC110312178</name>
</gene>
<evidence type="ECO:0000259" key="2">
    <source>
        <dbReference type="Pfam" id="PF12736"/>
    </source>
</evidence>
<dbReference type="GO" id="GO:0005737">
    <property type="term" value="C:cytoplasm"/>
    <property type="evidence" value="ECO:0007669"/>
    <property type="project" value="TreeGrafter"/>
</dbReference>
<accession>A0A6P5R8U5</accession>
<name>A0A6P5R8U5_MUSCR</name>
<evidence type="ECO:0000256" key="1">
    <source>
        <dbReference type="ARBA" id="ARBA00006414"/>
    </source>
</evidence>
<dbReference type="InterPro" id="IPR039671">
    <property type="entry name" value="THEMIS"/>
</dbReference>
<protein>
    <submittedName>
        <fullName evidence="4">Protein THEMIS3</fullName>
    </submittedName>
</protein>
<dbReference type="InterPro" id="IPR025946">
    <property type="entry name" value="CABIT_dom"/>
</dbReference>
<keyword evidence="3" id="KW-1185">Reference proteome</keyword>
<feature type="domain" description="CABIT" evidence="2">
    <location>
        <begin position="17"/>
        <end position="261"/>
    </location>
</feature>
<feature type="domain" description="CABIT" evidence="2">
    <location>
        <begin position="272"/>
        <end position="532"/>
    </location>
</feature>
<proteinExistence type="inferred from homology"/>